<reference evidence="2 3" key="1">
    <citation type="submission" date="2015-09" db="EMBL/GenBank/DDBJ databases">
        <title>Draft genome of the parasitic nematode Teladorsagia circumcincta isolate WARC Sus (inbred).</title>
        <authorList>
            <person name="Mitreva M."/>
        </authorList>
    </citation>
    <scope>NUCLEOTIDE SEQUENCE [LARGE SCALE GENOMIC DNA]</scope>
    <source>
        <strain evidence="2 3">S</strain>
    </source>
</reference>
<feature type="compositionally biased region" description="Polar residues" evidence="1">
    <location>
        <begin position="70"/>
        <end position="80"/>
    </location>
</feature>
<dbReference type="Pfam" id="PF03564">
    <property type="entry name" value="DUF1759"/>
    <property type="match status" value="1"/>
</dbReference>
<evidence type="ECO:0000256" key="1">
    <source>
        <dbReference type="SAM" id="MobiDB-lite"/>
    </source>
</evidence>
<evidence type="ECO:0000313" key="2">
    <source>
        <dbReference type="EMBL" id="PIO66108.1"/>
    </source>
</evidence>
<accession>A0A2G9U7D0</accession>
<evidence type="ECO:0000313" key="3">
    <source>
        <dbReference type="Proteomes" id="UP000230423"/>
    </source>
</evidence>
<sequence>MAVPSDDEKDDCAFYYPNHVTRLDESRCAYSRIGIKLGYITQTSSRTEQTPLESDFQSGQEEDSEHNSHPNEINGHNSLSTDHDERESRQNQTSSLLRRSIKPPQAPLPKFFGKPEEFPEYWAIFETLVHKNEELDVIEKIILLKQSLKGRAKSAIQGIQPLPQNYGWIITTLKETYCDYSTNRSQIVQKLVGMKEAANFADSCLFAFEQIQVLIKEMVSAGHDVRNTCDPM</sequence>
<keyword evidence="3" id="KW-1185">Reference proteome</keyword>
<feature type="compositionally biased region" description="Polar residues" evidence="1">
    <location>
        <begin position="45"/>
        <end position="59"/>
    </location>
</feature>
<dbReference type="InterPro" id="IPR005312">
    <property type="entry name" value="DUF1759"/>
</dbReference>
<protein>
    <submittedName>
        <fullName evidence="2">Uncharacterized protein</fullName>
    </submittedName>
</protein>
<proteinExistence type="predicted"/>
<dbReference type="EMBL" id="KZ348503">
    <property type="protein sequence ID" value="PIO66108.1"/>
    <property type="molecule type" value="Genomic_DNA"/>
</dbReference>
<dbReference type="Proteomes" id="UP000230423">
    <property type="component" value="Unassembled WGS sequence"/>
</dbReference>
<organism evidence="2 3">
    <name type="scientific">Teladorsagia circumcincta</name>
    <name type="common">Brown stomach worm</name>
    <name type="synonym">Ostertagia circumcincta</name>
    <dbReference type="NCBI Taxonomy" id="45464"/>
    <lineage>
        <taxon>Eukaryota</taxon>
        <taxon>Metazoa</taxon>
        <taxon>Ecdysozoa</taxon>
        <taxon>Nematoda</taxon>
        <taxon>Chromadorea</taxon>
        <taxon>Rhabditida</taxon>
        <taxon>Rhabditina</taxon>
        <taxon>Rhabditomorpha</taxon>
        <taxon>Strongyloidea</taxon>
        <taxon>Trichostrongylidae</taxon>
        <taxon>Teladorsagia</taxon>
    </lineage>
</organism>
<dbReference type="AlphaFoldDB" id="A0A2G9U7D0"/>
<name>A0A2G9U7D0_TELCI</name>
<gene>
    <name evidence="2" type="ORF">TELCIR_12191</name>
</gene>
<dbReference type="OrthoDB" id="7762859at2759"/>
<feature type="region of interest" description="Disordered" evidence="1">
    <location>
        <begin position="45"/>
        <end position="112"/>
    </location>
</feature>